<evidence type="ECO:0000256" key="1">
    <source>
        <dbReference type="SAM" id="MobiDB-lite"/>
    </source>
</evidence>
<evidence type="ECO:0000313" key="2">
    <source>
        <dbReference type="EMBL" id="GAA3722488.1"/>
    </source>
</evidence>
<sequence length="57" mass="6334">MLICPSGVDVSTASLRYLSACLRTSRRERGTRGAGRPPTRDRETYRQCNTFDDAPTA</sequence>
<protein>
    <submittedName>
        <fullName evidence="2">Uncharacterized protein</fullName>
    </submittedName>
</protein>
<name>A0ABP7EQJ6_9ACTN</name>
<keyword evidence="3" id="KW-1185">Reference proteome</keyword>
<comment type="caution">
    <text evidence="2">The sequence shown here is derived from an EMBL/GenBank/DDBJ whole genome shotgun (WGS) entry which is preliminary data.</text>
</comment>
<evidence type="ECO:0000313" key="3">
    <source>
        <dbReference type="Proteomes" id="UP001499884"/>
    </source>
</evidence>
<accession>A0ABP7EQJ6</accession>
<organism evidence="2 3">
    <name type="scientific">Streptomyces tremellae</name>
    <dbReference type="NCBI Taxonomy" id="1124239"/>
    <lineage>
        <taxon>Bacteria</taxon>
        <taxon>Bacillati</taxon>
        <taxon>Actinomycetota</taxon>
        <taxon>Actinomycetes</taxon>
        <taxon>Kitasatosporales</taxon>
        <taxon>Streptomycetaceae</taxon>
        <taxon>Streptomyces</taxon>
    </lineage>
</organism>
<proteinExistence type="predicted"/>
<feature type="region of interest" description="Disordered" evidence="1">
    <location>
        <begin position="26"/>
        <end position="57"/>
    </location>
</feature>
<dbReference type="EMBL" id="BAABEP010000009">
    <property type="protein sequence ID" value="GAA3722488.1"/>
    <property type="molecule type" value="Genomic_DNA"/>
</dbReference>
<dbReference type="Proteomes" id="UP001499884">
    <property type="component" value="Unassembled WGS sequence"/>
</dbReference>
<reference evidence="3" key="1">
    <citation type="journal article" date="2019" name="Int. J. Syst. Evol. Microbiol.">
        <title>The Global Catalogue of Microorganisms (GCM) 10K type strain sequencing project: providing services to taxonomists for standard genome sequencing and annotation.</title>
        <authorList>
            <consortium name="The Broad Institute Genomics Platform"/>
            <consortium name="The Broad Institute Genome Sequencing Center for Infectious Disease"/>
            <person name="Wu L."/>
            <person name="Ma J."/>
        </authorList>
    </citation>
    <scope>NUCLEOTIDE SEQUENCE [LARGE SCALE GENOMIC DNA]</scope>
    <source>
        <strain evidence="3">JCM 30846</strain>
    </source>
</reference>
<gene>
    <name evidence="2" type="ORF">GCM10023082_20410</name>
</gene>